<gene>
    <name evidence="1" type="ORF">ATE48_10585</name>
</gene>
<dbReference type="InParanoid" id="A0A1B1AID4"/>
<reference evidence="1 2" key="1">
    <citation type="submission" date="2015-11" db="EMBL/GenBank/DDBJ databases">
        <title>Whole-Genome Sequence of Candidatus Oderbacter manganicum from the National Park Lower Oder Valley, Germany.</title>
        <authorList>
            <person name="Braun B."/>
            <person name="Liere K."/>
            <person name="Szewzyk U."/>
        </authorList>
    </citation>
    <scope>NUCLEOTIDE SEQUENCE [LARGE SCALE GENOMIC DNA]</scope>
    <source>
        <strain evidence="1 2">OTSz_A_272</strain>
    </source>
</reference>
<accession>A0A1B1AID4</accession>
<sequence length="86" mass="9815">MRRRRDEGPEIVRRIAAINYPARGPEWPLRVCSIRLRSNGNSGPNRRLKACHAPLVTTVTAIRSTHSYLLLIEDEAIGSHQEEQEQ</sequence>
<proteinExistence type="predicted"/>
<protein>
    <submittedName>
        <fullName evidence="1">Uncharacterized protein</fullName>
    </submittedName>
</protein>
<evidence type="ECO:0000313" key="2">
    <source>
        <dbReference type="Proteomes" id="UP000092498"/>
    </source>
</evidence>
<dbReference type="EMBL" id="CP013244">
    <property type="protein sequence ID" value="ANP46329.1"/>
    <property type="molecule type" value="Genomic_DNA"/>
</dbReference>
<name>A0A1B1AID4_9PROT</name>
<dbReference type="STRING" id="1759059.ATE48_10585"/>
<dbReference type="Proteomes" id="UP000092498">
    <property type="component" value="Chromosome"/>
</dbReference>
<dbReference type="AlphaFoldDB" id="A0A1B1AID4"/>
<dbReference type="KEGG" id="cbot:ATE48_10585"/>
<evidence type="ECO:0000313" key="1">
    <source>
        <dbReference type="EMBL" id="ANP46329.1"/>
    </source>
</evidence>
<keyword evidence="2" id="KW-1185">Reference proteome</keyword>
<organism evidence="1 2">
    <name type="scientific">Candidatus Viadribacter manganicus</name>
    <dbReference type="NCBI Taxonomy" id="1759059"/>
    <lineage>
        <taxon>Bacteria</taxon>
        <taxon>Pseudomonadati</taxon>
        <taxon>Pseudomonadota</taxon>
        <taxon>Alphaproteobacteria</taxon>
        <taxon>Hyphomonadales</taxon>
        <taxon>Hyphomonadaceae</taxon>
        <taxon>Candidatus Viadribacter</taxon>
    </lineage>
</organism>